<proteinExistence type="predicted"/>
<dbReference type="AlphaFoldDB" id="X1NHK1"/>
<dbReference type="EMBL" id="BARV01030627">
    <property type="protein sequence ID" value="GAI43482.1"/>
    <property type="molecule type" value="Genomic_DNA"/>
</dbReference>
<evidence type="ECO:0000313" key="1">
    <source>
        <dbReference type="EMBL" id="GAI43482.1"/>
    </source>
</evidence>
<reference evidence="1" key="1">
    <citation type="journal article" date="2014" name="Front. Microbiol.">
        <title>High frequency of phylogenetically diverse reductive dehalogenase-homologous genes in deep subseafloor sedimentary metagenomes.</title>
        <authorList>
            <person name="Kawai M."/>
            <person name="Futagami T."/>
            <person name="Toyoda A."/>
            <person name="Takaki Y."/>
            <person name="Nishi S."/>
            <person name="Hori S."/>
            <person name="Arai W."/>
            <person name="Tsubouchi T."/>
            <person name="Morono Y."/>
            <person name="Uchiyama I."/>
            <person name="Ito T."/>
            <person name="Fujiyama A."/>
            <person name="Inagaki F."/>
            <person name="Takami H."/>
        </authorList>
    </citation>
    <scope>NUCLEOTIDE SEQUENCE</scope>
    <source>
        <strain evidence="1">Expedition CK06-06</strain>
    </source>
</reference>
<comment type="caution">
    <text evidence="1">The sequence shown here is derived from an EMBL/GenBank/DDBJ whole genome shotgun (WGS) entry which is preliminary data.</text>
</comment>
<organism evidence="1">
    <name type="scientific">marine sediment metagenome</name>
    <dbReference type="NCBI Taxonomy" id="412755"/>
    <lineage>
        <taxon>unclassified sequences</taxon>
        <taxon>metagenomes</taxon>
        <taxon>ecological metagenomes</taxon>
    </lineage>
</organism>
<feature type="non-terminal residue" evidence="1">
    <location>
        <position position="1"/>
    </location>
</feature>
<sequence>LYPFDKYLITIKLSPSNEFIGIVEIKVNKDFLSYKQKLPPKGFHDVEEFYKEE</sequence>
<name>X1NHK1_9ZZZZ</name>
<protein>
    <submittedName>
        <fullName evidence="1">Uncharacterized protein</fullName>
    </submittedName>
</protein>
<gene>
    <name evidence="1" type="ORF">S06H3_48616</name>
</gene>
<accession>X1NHK1</accession>